<gene>
    <name evidence="3" type="ORF">ACFFH7_37125</name>
</gene>
<evidence type="ECO:0000259" key="2">
    <source>
        <dbReference type="Pfam" id="PF03372"/>
    </source>
</evidence>
<organism evidence="3 4">
    <name type="scientific">Kutzneria chonburiensis</name>
    <dbReference type="NCBI Taxonomy" id="1483604"/>
    <lineage>
        <taxon>Bacteria</taxon>
        <taxon>Bacillati</taxon>
        <taxon>Actinomycetota</taxon>
        <taxon>Actinomycetes</taxon>
        <taxon>Pseudonocardiales</taxon>
        <taxon>Pseudonocardiaceae</taxon>
        <taxon>Kutzneria</taxon>
    </lineage>
</organism>
<name>A0ABV6N4G3_9PSEU</name>
<dbReference type="Proteomes" id="UP001589810">
    <property type="component" value="Unassembled WGS sequence"/>
</dbReference>
<evidence type="ECO:0000256" key="1">
    <source>
        <dbReference type="SAM" id="Phobius"/>
    </source>
</evidence>
<evidence type="ECO:0000313" key="3">
    <source>
        <dbReference type="EMBL" id="MFC0547182.1"/>
    </source>
</evidence>
<reference evidence="3 4" key="1">
    <citation type="submission" date="2024-09" db="EMBL/GenBank/DDBJ databases">
        <authorList>
            <person name="Sun Q."/>
            <person name="Mori K."/>
        </authorList>
    </citation>
    <scope>NUCLEOTIDE SEQUENCE [LARGE SCALE GENOMIC DNA]</scope>
    <source>
        <strain evidence="3 4">TBRC 1432</strain>
    </source>
</reference>
<protein>
    <submittedName>
        <fullName evidence="3">Endonuclease/exonuclease/phosphatase family protein</fullName>
    </submittedName>
</protein>
<keyword evidence="1" id="KW-0472">Membrane</keyword>
<keyword evidence="3" id="KW-0255">Endonuclease</keyword>
<sequence length="375" mass="41802">MTAVAEAPAPEIAAPRRRLCWFSYLVLVAAAAWLVFTVLHDLLSGRYWLWLMVDLAPPLLYLLVPAALLLVIAPPRLGRRRLRPGLRWSVGLMSIAALALGISSSGLNVFGHGDGPAPADALRVVSWNTDLWSQDKDPATFYAFLKAQNADVYLLQEHMHWDLSKGEQGATAVGERTRLEQAFPGYHIVMRSELVTLSRFPIVATPRVAPDRDGPDPEFTALYQQDKVLRTDIQVGSRVMSFYNTHISVQLSMIQSPFDAFFWQYVRHRFDQRGEQYRGLEADVAANHNPSLIAGDFNTTAAMRDIDGMKAVATDAARASSSLYPTSWNGETPLRWWRLDWTFTTPGVRVHSYDLDNSAPSDHAMQHVVVSLAGS</sequence>
<dbReference type="InterPro" id="IPR036691">
    <property type="entry name" value="Endo/exonu/phosph_ase_sf"/>
</dbReference>
<feature type="transmembrane region" description="Helical" evidence="1">
    <location>
        <begin position="21"/>
        <end position="39"/>
    </location>
</feature>
<dbReference type="InterPro" id="IPR005135">
    <property type="entry name" value="Endo/exonuclease/phosphatase"/>
</dbReference>
<dbReference type="EMBL" id="JBHLUD010000013">
    <property type="protein sequence ID" value="MFC0547182.1"/>
    <property type="molecule type" value="Genomic_DNA"/>
</dbReference>
<keyword evidence="3" id="KW-0540">Nuclease</keyword>
<proteinExistence type="predicted"/>
<feature type="transmembrane region" description="Helical" evidence="1">
    <location>
        <begin position="90"/>
        <end position="110"/>
    </location>
</feature>
<comment type="caution">
    <text evidence="3">The sequence shown here is derived from an EMBL/GenBank/DDBJ whole genome shotgun (WGS) entry which is preliminary data.</text>
</comment>
<dbReference type="RefSeq" id="WP_273937422.1">
    <property type="nucleotide sequence ID" value="NZ_CP097263.1"/>
</dbReference>
<keyword evidence="1" id="KW-0812">Transmembrane</keyword>
<keyword evidence="3" id="KW-0378">Hydrolase</keyword>
<dbReference type="GO" id="GO:0004519">
    <property type="term" value="F:endonuclease activity"/>
    <property type="evidence" value="ECO:0007669"/>
    <property type="project" value="UniProtKB-KW"/>
</dbReference>
<feature type="domain" description="Endonuclease/exonuclease/phosphatase" evidence="2">
    <location>
        <begin position="126"/>
        <end position="363"/>
    </location>
</feature>
<dbReference type="Gene3D" id="3.60.10.10">
    <property type="entry name" value="Endonuclease/exonuclease/phosphatase"/>
    <property type="match status" value="1"/>
</dbReference>
<dbReference type="SUPFAM" id="SSF56219">
    <property type="entry name" value="DNase I-like"/>
    <property type="match status" value="1"/>
</dbReference>
<evidence type="ECO:0000313" key="4">
    <source>
        <dbReference type="Proteomes" id="UP001589810"/>
    </source>
</evidence>
<feature type="transmembrane region" description="Helical" evidence="1">
    <location>
        <begin position="59"/>
        <end position="78"/>
    </location>
</feature>
<keyword evidence="4" id="KW-1185">Reference proteome</keyword>
<dbReference type="Pfam" id="PF03372">
    <property type="entry name" value="Exo_endo_phos"/>
    <property type="match status" value="1"/>
</dbReference>
<accession>A0ABV6N4G3</accession>
<keyword evidence="1" id="KW-1133">Transmembrane helix</keyword>